<dbReference type="Proteomes" id="UP000051861">
    <property type="component" value="Unassembled WGS sequence"/>
</dbReference>
<name>A0A0S7Y465_UNCSA</name>
<dbReference type="AlphaFoldDB" id="A0A0S7Y465"/>
<accession>A0A0S7Y465</accession>
<evidence type="ECO:0000313" key="2">
    <source>
        <dbReference type="Proteomes" id="UP000051861"/>
    </source>
</evidence>
<comment type="caution">
    <text evidence="1">The sequence shown here is derived from an EMBL/GenBank/DDBJ whole genome shotgun (WGS) entry which is preliminary data.</text>
</comment>
<reference evidence="1 2" key="1">
    <citation type="journal article" date="2015" name="Microbiome">
        <title>Genomic resolution of linkages in carbon, nitrogen, and sulfur cycling among widespread estuary sediment bacteria.</title>
        <authorList>
            <person name="Baker B.J."/>
            <person name="Lazar C.S."/>
            <person name="Teske A.P."/>
            <person name="Dick G.J."/>
        </authorList>
    </citation>
    <scope>NUCLEOTIDE SEQUENCE [LARGE SCALE GENOMIC DNA]</scope>
    <source>
        <strain evidence="1">DG_54_3</strain>
    </source>
</reference>
<proteinExistence type="predicted"/>
<sequence>MNFSCILPICNEISNVKSSNKSTANLNNYTGPSFGESMREIARSANMQIANGHTASLLQFSKQKEEFDEPFSFLKAEEEIAEEYVGRIRKLLGKLNK</sequence>
<gene>
    <name evidence="1" type="ORF">AMJ44_04450</name>
</gene>
<evidence type="ECO:0000313" key="1">
    <source>
        <dbReference type="EMBL" id="KPJ69179.1"/>
    </source>
</evidence>
<dbReference type="EMBL" id="LIZX01000030">
    <property type="protein sequence ID" value="KPJ69179.1"/>
    <property type="molecule type" value="Genomic_DNA"/>
</dbReference>
<protein>
    <submittedName>
        <fullName evidence="1">Uncharacterized protein</fullName>
    </submittedName>
</protein>
<organism evidence="1 2">
    <name type="scientific">candidate division WOR-1 bacterium DG_54_3</name>
    <dbReference type="NCBI Taxonomy" id="1703775"/>
    <lineage>
        <taxon>Bacteria</taxon>
        <taxon>Bacillati</taxon>
        <taxon>Saganbacteria</taxon>
    </lineage>
</organism>